<comment type="caution">
    <text evidence="1">The sequence shown here is derived from an EMBL/GenBank/DDBJ whole genome shotgun (WGS) entry which is preliminary data.</text>
</comment>
<evidence type="ECO:0000313" key="2">
    <source>
        <dbReference type="Proteomes" id="UP000243579"/>
    </source>
</evidence>
<organism evidence="1 2">
    <name type="scientific">Achlya hypogyna</name>
    <name type="common">Oomycete</name>
    <name type="synonym">Protoachlya hypogyna</name>
    <dbReference type="NCBI Taxonomy" id="1202772"/>
    <lineage>
        <taxon>Eukaryota</taxon>
        <taxon>Sar</taxon>
        <taxon>Stramenopiles</taxon>
        <taxon>Oomycota</taxon>
        <taxon>Saprolegniomycetes</taxon>
        <taxon>Saprolegniales</taxon>
        <taxon>Achlyaceae</taxon>
        <taxon>Achlya</taxon>
    </lineage>
</organism>
<dbReference type="InterPro" id="IPR050587">
    <property type="entry name" value="GNT1/Glycosyltrans_8"/>
</dbReference>
<dbReference type="OrthoDB" id="72977at2759"/>
<sequence>MNPDGRKLAYFFYATDDGQACNALVAAKKLRLLGTPDTIDTVVMVIDHVTNTTRQHLADGGMVVLPVEPWRLYQDHGVYRDSLTKLRIFEEMGYDRLIYIDSDTVIMRNLDELFNLPHAMYWAPRAYWLEHLQPFITSVLLVVDPDNDLFEHLQVAISQQKEVQYDMDILNIEWQHQVGILPSEYVVLTTHLQEDMNKYLFGYKTFEERVKHTYIHHFSYSPQYNKPWNMNVDQIERRPNIIPLFYDLYEEFWAGRRKYCPFL</sequence>
<dbReference type="InterPro" id="IPR029044">
    <property type="entry name" value="Nucleotide-diphossugar_trans"/>
</dbReference>
<dbReference type="AlphaFoldDB" id="A0A1V9YFA4"/>
<dbReference type="EMBL" id="JNBR01001873">
    <property type="protein sequence ID" value="OQR84390.1"/>
    <property type="molecule type" value="Genomic_DNA"/>
</dbReference>
<dbReference type="STRING" id="1202772.A0A1V9YFA4"/>
<protein>
    <submittedName>
        <fullName evidence="1">Uncharacterized protein</fullName>
    </submittedName>
</protein>
<gene>
    <name evidence="1" type="ORF">ACHHYP_13438</name>
</gene>
<dbReference type="PANTHER" id="PTHR11183">
    <property type="entry name" value="GLYCOGENIN SUBFAMILY MEMBER"/>
    <property type="match status" value="1"/>
</dbReference>
<keyword evidence="2" id="KW-1185">Reference proteome</keyword>
<name>A0A1V9YFA4_ACHHY</name>
<dbReference type="Gene3D" id="3.90.550.10">
    <property type="entry name" value="Spore Coat Polysaccharide Biosynthesis Protein SpsA, Chain A"/>
    <property type="match status" value="1"/>
</dbReference>
<reference evidence="1 2" key="1">
    <citation type="journal article" date="2014" name="Genome Biol. Evol.">
        <title>The secreted proteins of Achlya hypogyna and Thraustotheca clavata identify the ancestral oomycete secretome and reveal gene acquisitions by horizontal gene transfer.</title>
        <authorList>
            <person name="Misner I."/>
            <person name="Blouin N."/>
            <person name="Leonard G."/>
            <person name="Richards T.A."/>
            <person name="Lane C.E."/>
        </authorList>
    </citation>
    <scope>NUCLEOTIDE SEQUENCE [LARGE SCALE GENOMIC DNA]</scope>
    <source>
        <strain evidence="1 2">ATCC 48635</strain>
    </source>
</reference>
<dbReference type="SUPFAM" id="SSF53448">
    <property type="entry name" value="Nucleotide-diphospho-sugar transferases"/>
    <property type="match status" value="1"/>
</dbReference>
<evidence type="ECO:0000313" key="1">
    <source>
        <dbReference type="EMBL" id="OQR84390.1"/>
    </source>
</evidence>
<accession>A0A1V9YFA4</accession>
<proteinExistence type="predicted"/>
<dbReference type="Proteomes" id="UP000243579">
    <property type="component" value="Unassembled WGS sequence"/>
</dbReference>